<dbReference type="EMBL" id="OCNH01000001">
    <property type="protein sequence ID" value="SOD78494.1"/>
    <property type="molecule type" value="Genomic_DNA"/>
</dbReference>
<dbReference type="Proteomes" id="UP000219452">
    <property type="component" value="Unassembled WGS sequence"/>
</dbReference>
<reference evidence="2" key="1">
    <citation type="submission" date="2017-09" db="EMBL/GenBank/DDBJ databases">
        <authorList>
            <person name="Varghese N."/>
            <person name="Submissions S."/>
        </authorList>
    </citation>
    <scope>NUCLEOTIDE SEQUENCE [LARGE SCALE GENOMIC DNA]</scope>
    <source>
        <strain evidence="2">DSM 29961</strain>
    </source>
</reference>
<evidence type="ECO:0008006" key="3">
    <source>
        <dbReference type="Google" id="ProtNLM"/>
    </source>
</evidence>
<dbReference type="AlphaFoldDB" id="A0A286F6I0"/>
<accession>A0A286F6I0</accession>
<sequence length="77" mass="8819">MNLQVIHDSKGNPTGIFIPMPDWKELKKQYADLEQYEIGEPTKEQLITELKEAIQELKAVEQGTKQARPLADLLNEL</sequence>
<gene>
    <name evidence="1" type="ORF">SAMN06269250_0490</name>
</gene>
<evidence type="ECO:0000313" key="1">
    <source>
        <dbReference type="EMBL" id="SOD78494.1"/>
    </source>
</evidence>
<proteinExistence type="predicted"/>
<evidence type="ECO:0000313" key="2">
    <source>
        <dbReference type="Proteomes" id="UP000219452"/>
    </source>
</evidence>
<protein>
    <recommendedName>
        <fullName evidence="3">Addiction module component</fullName>
    </recommendedName>
</protein>
<dbReference type="OrthoDB" id="798979at2"/>
<name>A0A286F6I0_9BACT</name>
<keyword evidence="2" id="KW-1185">Reference proteome</keyword>
<dbReference type="RefSeq" id="WP_097124211.1">
    <property type="nucleotide sequence ID" value="NZ_OCNH01000001.1"/>
</dbReference>
<organism evidence="1 2">
    <name type="scientific">Spirosoma fluviale</name>
    <dbReference type="NCBI Taxonomy" id="1597977"/>
    <lineage>
        <taxon>Bacteria</taxon>
        <taxon>Pseudomonadati</taxon>
        <taxon>Bacteroidota</taxon>
        <taxon>Cytophagia</taxon>
        <taxon>Cytophagales</taxon>
        <taxon>Cytophagaceae</taxon>
        <taxon>Spirosoma</taxon>
    </lineage>
</organism>